<reference evidence="6 7" key="1">
    <citation type="journal article" date="2014" name="Mol. Plant">
        <title>Chromosome Scale Genome Assembly and Transcriptome Profiling of Nannochloropsis gaditana in Nitrogen Depletion.</title>
        <authorList>
            <person name="Corteggiani Carpinelli E."/>
            <person name="Telatin A."/>
            <person name="Vitulo N."/>
            <person name="Forcato C."/>
            <person name="D'Angelo M."/>
            <person name="Schiavon R."/>
            <person name="Vezzi A."/>
            <person name="Giacometti G.M."/>
            <person name="Morosinotto T."/>
            <person name="Valle G."/>
        </authorList>
    </citation>
    <scope>NUCLEOTIDE SEQUENCE [LARGE SCALE GENOMIC DNA]</scope>
    <source>
        <strain evidence="6 7">B-31</strain>
    </source>
</reference>
<dbReference type="EMBL" id="AZIL01000116">
    <property type="protein sequence ID" value="EWM29789.1"/>
    <property type="molecule type" value="Genomic_DNA"/>
</dbReference>
<dbReference type="PRINTS" id="PR00368">
    <property type="entry name" value="FADPNR"/>
</dbReference>
<sequence length="625" mass="68067">MCTQAEVGQSLEIAMTSETSCKGPGEPNYCKQYVIVGGGIAGCTAAEDLLEIVSPEEVKVTLITATPIVKHVGKVVQVTRKLEDMEVVQRDANAFGEEHANLRIVQANVKSVDVHNHRIECENDSFLPFDRCLICTGAAPKIVSEHPHVVGIRDTESVKDVATRLKNARRVLVLGNGGIALEFVHEVTSCELVWAVKDAYVGNTFFDHTASGLVLPELESRRPVHIVDNLAVKNRGGEDRCDDPESYGDERVRKGIPSSNGSQAKCSERQPVGKKRPLPVALGQARHLPANRQGPLGGSLGPHWTADLSTSLSSSTAEKKADSSVTNPKPLTILFHAELEELYETPENPPTSSETSGEHEWPLYVRLTTGHTWGCDFLVSATGVVPSVDFLGPEFARGEDGGVVVNDRMQTTASPDVYAAGDCCSMTWPTSEVWFQMRLWSQARAMARYAARCMSDQVDDLGAGFAFELFAHMTRFFGFPVALLGCFNAQLLPDAEQRRLIREVEVAFPGKATQQEAVGEGQACSPNVQLSAQTRRKDGSNALQREENGTTDRLQDHVEILTRLTPGKEYVKVVVVGGRVKGAMCVGESTESAETFENLILNELDVSAFGVDLLNPDVDIDDFFD</sequence>
<keyword evidence="2" id="KW-0285">Flavoprotein</keyword>
<dbReference type="AlphaFoldDB" id="W7U9Z6"/>
<evidence type="ECO:0000256" key="1">
    <source>
        <dbReference type="ARBA" id="ARBA00001974"/>
    </source>
</evidence>
<dbReference type="Proteomes" id="UP000019335">
    <property type="component" value="Chromosome 2"/>
</dbReference>
<comment type="caution">
    <text evidence="6">The sequence shown here is derived from an EMBL/GenBank/DDBJ whole genome shotgun (WGS) entry which is preliminary data.</text>
</comment>
<dbReference type="PANTHER" id="PTHR43429">
    <property type="entry name" value="PYRIDINE NUCLEOTIDE-DISULFIDE OXIDOREDUCTASE DOMAIN-CONTAINING"/>
    <property type="match status" value="1"/>
</dbReference>
<proteinExistence type="predicted"/>
<feature type="domain" description="FAD/NAD(P)-binding" evidence="5">
    <location>
        <begin position="364"/>
        <end position="447"/>
    </location>
</feature>
<gene>
    <name evidence="6" type="ORF">Naga_100017g63</name>
</gene>
<evidence type="ECO:0000259" key="5">
    <source>
        <dbReference type="Pfam" id="PF07992"/>
    </source>
</evidence>
<feature type="domain" description="FAD/NAD(P)-binding" evidence="5">
    <location>
        <begin position="32"/>
        <end position="187"/>
    </location>
</feature>
<evidence type="ECO:0000256" key="2">
    <source>
        <dbReference type="ARBA" id="ARBA00022630"/>
    </source>
</evidence>
<dbReference type="OrthoDB" id="186706at2759"/>
<dbReference type="Gene3D" id="3.50.50.60">
    <property type="entry name" value="FAD/NAD(P)-binding domain"/>
    <property type="match status" value="3"/>
</dbReference>
<dbReference type="InterPro" id="IPR036188">
    <property type="entry name" value="FAD/NAD-bd_sf"/>
</dbReference>
<evidence type="ECO:0000313" key="6">
    <source>
        <dbReference type="EMBL" id="EWM29789.1"/>
    </source>
</evidence>
<name>W7U9Z6_9STRA</name>
<dbReference type="InterPro" id="IPR050260">
    <property type="entry name" value="FAD-bd_OxRdtase"/>
</dbReference>
<dbReference type="Pfam" id="PF07992">
    <property type="entry name" value="Pyr_redox_2"/>
    <property type="match status" value="2"/>
</dbReference>
<evidence type="ECO:0000256" key="3">
    <source>
        <dbReference type="ARBA" id="ARBA00022827"/>
    </source>
</evidence>
<dbReference type="PANTHER" id="PTHR43429:SF2">
    <property type="entry name" value="PYRIDINE NUCLEOTIDE-DISULFIDE OXIDOREDUCTASE DOMAIN-CONTAINING PROTEIN 1"/>
    <property type="match status" value="1"/>
</dbReference>
<comment type="cofactor">
    <cofactor evidence="1">
        <name>FAD</name>
        <dbReference type="ChEBI" id="CHEBI:57692"/>
    </cofactor>
</comment>
<evidence type="ECO:0000313" key="7">
    <source>
        <dbReference type="Proteomes" id="UP000019335"/>
    </source>
</evidence>
<evidence type="ECO:0000256" key="4">
    <source>
        <dbReference type="SAM" id="MobiDB-lite"/>
    </source>
</evidence>
<organism evidence="6 7">
    <name type="scientific">Nannochloropsis gaditana</name>
    <dbReference type="NCBI Taxonomy" id="72520"/>
    <lineage>
        <taxon>Eukaryota</taxon>
        <taxon>Sar</taxon>
        <taxon>Stramenopiles</taxon>
        <taxon>Ochrophyta</taxon>
        <taxon>Eustigmatophyceae</taxon>
        <taxon>Eustigmatales</taxon>
        <taxon>Monodopsidaceae</taxon>
        <taxon>Nannochloropsis</taxon>
    </lineage>
</organism>
<keyword evidence="3" id="KW-0274">FAD</keyword>
<accession>W7U9Z6</accession>
<feature type="region of interest" description="Disordered" evidence="4">
    <location>
        <begin position="235"/>
        <end position="275"/>
    </location>
</feature>
<dbReference type="InterPro" id="IPR023753">
    <property type="entry name" value="FAD/NAD-binding_dom"/>
</dbReference>
<dbReference type="SUPFAM" id="SSF51905">
    <property type="entry name" value="FAD/NAD(P)-binding domain"/>
    <property type="match status" value="2"/>
</dbReference>
<dbReference type="GO" id="GO:0016491">
    <property type="term" value="F:oxidoreductase activity"/>
    <property type="evidence" value="ECO:0007669"/>
    <property type="project" value="InterPro"/>
</dbReference>
<protein>
    <submittedName>
        <fullName evidence="6">Pyridine nucleotide-disulfide oxidoreductase domain-containing protein 1</fullName>
    </submittedName>
</protein>
<feature type="region of interest" description="Disordered" evidence="4">
    <location>
        <begin position="289"/>
        <end position="328"/>
    </location>
</feature>
<keyword evidence="7" id="KW-1185">Reference proteome</keyword>